<dbReference type="Gene3D" id="3.40.50.300">
    <property type="entry name" value="P-loop containing nucleotide triphosphate hydrolases"/>
    <property type="match status" value="1"/>
</dbReference>
<reference evidence="4" key="2">
    <citation type="submission" date="2020-09" db="EMBL/GenBank/DDBJ databases">
        <authorList>
            <person name="Sun Q."/>
            <person name="Kim S."/>
        </authorList>
    </citation>
    <scope>NUCLEOTIDE SEQUENCE</scope>
    <source>
        <strain evidence="4">KCTC 23077</strain>
    </source>
</reference>
<keyword evidence="2 3" id="KW-0802">TPR repeat</keyword>
<dbReference type="EMBL" id="BMYD01000003">
    <property type="protein sequence ID" value="GHA81517.1"/>
    <property type="molecule type" value="Genomic_DNA"/>
</dbReference>
<dbReference type="Gene3D" id="1.25.40.10">
    <property type="entry name" value="Tetratricopeptide repeat domain"/>
    <property type="match status" value="3"/>
</dbReference>
<dbReference type="SUPFAM" id="SSF52540">
    <property type="entry name" value="P-loop containing nucleoside triphosphate hydrolases"/>
    <property type="match status" value="1"/>
</dbReference>
<dbReference type="InterPro" id="IPR019734">
    <property type="entry name" value="TPR_rpt"/>
</dbReference>
<dbReference type="AlphaFoldDB" id="A0A918SZT9"/>
<dbReference type="Proteomes" id="UP000646426">
    <property type="component" value="Unassembled WGS sequence"/>
</dbReference>
<dbReference type="InterPro" id="IPR011990">
    <property type="entry name" value="TPR-like_helical_dom_sf"/>
</dbReference>
<protein>
    <recommendedName>
        <fullName evidence="6">Tetratricopeptide repeat protein</fullName>
    </recommendedName>
</protein>
<dbReference type="RefSeq" id="WP_189455912.1">
    <property type="nucleotide sequence ID" value="NZ_BMYD01000003.1"/>
</dbReference>
<dbReference type="SUPFAM" id="SSF48452">
    <property type="entry name" value="TPR-like"/>
    <property type="match status" value="2"/>
</dbReference>
<evidence type="ECO:0000313" key="4">
    <source>
        <dbReference type="EMBL" id="GHA81517.1"/>
    </source>
</evidence>
<dbReference type="PANTHER" id="PTHR45586:SF1">
    <property type="entry name" value="LIPOPOLYSACCHARIDE ASSEMBLY PROTEIN B"/>
    <property type="match status" value="1"/>
</dbReference>
<feature type="repeat" description="TPR" evidence="3">
    <location>
        <begin position="32"/>
        <end position="65"/>
    </location>
</feature>
<proteinExistence type="predicted"/>
<dbReference type="SMART" id="SM00028">
    <property type="entry name" value="TPR"/>
    <property type="match status" value="5"/>
</dbReference>
<keyword evidence="5" id="KW-1185">Reference proteome</keyword>
<accession>A0A918SZT9</accession>
<evidence type="ECO:0008006" key="6">
    <source>
        <dbReference type="Google" id="ProtNLM"/>
    </source>
</evidence>
<organism evidence="4 5">
    <name type="scientific">Cognatilysobacter bugurensis</name>
    <dbReference type="NCBI Taxonomy" id="543356"/>
    <lineage>
        <taxon>Bacteria</taxon>
        <taxon>Pseudomonadati</taxon>
        <taxon>Pseudomonadota</taxon>
        <taxon>Gammaproteobacteria</taxon>
        <taxon>Lysobacterales</taxon>
        <taxon>Lysobacteraceae</taxon>
        <taxon>Cognatilysobacter</taxon>
    </lineage>
</organism>
<dbReference type="PROSITE" id="PS50005">
    <property type="entry name" value="TPR"/>
    <property type="match status" value="1"/>
</dbReference>
<dbReference type="InterPro" id="IPR051012">
    <property type="entry name" value="CellSynth/LPSAsmb/PSIAsmb"/>
</dbReference>
<dbReference type="InterPro" id="IPR027417">
    <property type="entry name" value="P-loop_NTPase"/>
</dbReference>
<keyword evidence="1" id="KW-0677">Repeat</keyword>
<dbReference type="PANTHER" id="PTHR45586">
    <property type="entry name" value="TPR REPEAT-CONTAINING PROTEIN PA4667"/>
    <property type="match status" value="1"/>
</dbReference>
<sequence>MYDTLIDALRRGDAAQAQAEARDAVAAQPQDPTAHRLLGAALRLAGDRDGALAALDAALALAPDDANLHLERAGLLLADRKLDDAQAALARSLGLDPNQFPAYIMQAHLALGRGELDDAERLTRTAARIAPEHPQIRALEGTIALRRGRADDALKILSAAAERAPEEPTLRHALAFAYLAKGHVAFAEQAFRGVLSHQPESRPLRSLIAQLVARQGRPAEAADELAPLLESGDASPALQRLVGELELAAGRTEAALPRLRQAFSTLRDRRTLTALIEAWQRLGLVDEARQTLEAQLAELPRQPDLWHARLLFEPFAGEGARAVVARWVEAMPEFVPALEAQVTVLDAAGDAAQAEATARRIVELQPGHTRAELRIVDALVQRKPDAAVAYLRELISRAPDADVQRGLRQMLGRALDLAGQPEAAIATWAGVQAEAAPQRLPRLEPTAPLPDALPAIATPPENTPGVLLLWGPPGSMVERLATALRAVGVPLLADRLGPQPPDDALQRYPTSEQLLDGSLDGAQLVAQWRAQLPTRGVTAGPVFDWLPWWDNALLHALRPHLPEAVLMVALRDPRDMLLDWLAHGGPVPFALDSPEAGARWLADVLEHVAALVEGELFPHRIVRLDGIENDPVAIARVLGEALQLDLPPAGDGALGPGRLPAGDWRRFTGPLADAFAQLAPVAQRLGYPGE</sequence>
<gene>
    <name evidence="4" type="ORF">GCM10007067_19190</name>
</gene>
<evidence type="ECO:0000256" key="3">
    <source>
        <dbReference type="PROSITE-ProRule" id="PRU00339"/>
    </source>
</evidence>
<evidence type="ECO:0000256" key="1">
    <source>
        <dbReference type="ARBA" id="ARBA00022737"/>
    </source>
</evidence>
<name>A0A918SZT9_9GAMM</name>
<evidence type="ECO:0000256" key="2">
    <source>
        <dbReference type="ARBA" id="ARBA00022803"/>
    </source>
</evidence>
<reference evidence="4" key="1">
    <citation type="journal article" date="2014" name="Int. J. Syst. Evol. Microbiol.">
        <title>Complete genome sequence of Corynebacterium casei LMG S-19264T (=DSM 44701T), isolated from a smear-ripened cheese.</title>
        <authorList>
            <consortium name="US DOE Joint Genome Institute (JGI-PGF)"/>
            <person name="Walter F."/>
            <person name="Albersmeier A."/>
            <person name="Kalinowski J."/>
            <person name="Ruckert C."/>
        </authorList>
    </citation>
    <scope>NUCLEOTIDE SEQUENCE</scope>
    <source>
        <strain evidence="4">KCTC 23077</strain>
    </source>
</reference>
<dbReference type="Pfam" id="PF13432">
    <property type="entry name" value="TPR_16"/>
    <property type="match status" value="2"/>
</dbReference>
<evidence type="ECO:0000313" key="5">
    <source>
        <dbReference type="Proteomes" id="UP000646426"/>
    </source>
</evidence>
<comment type="caution">
    <text evidence="4">The sequence shown here is derived from an EMBL/GenBank/DDBJ whole genome shotgun (WGS) entry which is preliminary data.</text>
</comment>